<comment type="function">
    <text evidence="7">Catalyzes the ATP-dependent amidation of deamido-NAD to form NAD. Uses L-glutamine as a nitrogen source.</text>
</comment>
<dbReference type="InterPro" id="IPR022310">
    <property type="entry name" value="NAD/GMP_synthase"/>
</dbReference>
<dbReference type="GO" id="GO:0004359">
    <property type="term" value="F:glutaminase activity"/>
    <property type="evidence" value="ECO:0007669"/>
    <property type="project" value="InterPro"/>
</dbReference>
<dbReference type="HAMAP" id="MF_02090">
    <property type="entry name" value="NadE_glutamine_dep"/>
    <property type="match status" value="1"/>
</dbReference>
<dbReference type="SUPFAM" id="SSF52402">
    <property type="entry name" value="Adenine nucleotide alpha hydrolases-like"/>
    <property type="match status" value="1"/>
</dbReference>
<dbReference type="FunFam" id="3.40.50.620:FF:000106">
    <property type="entry name" value="Glutamine-dependent NAD(+) synthetase"/>
    <property type="match status" value="1"/>
</dbReference>
<dbReference type="Proteomes" id="UP000072660">
    <property type="component" value="Unassembled WGS sequence"/>
</dbReference>
<comment type="similarity">
    <text evidence="2 7 8">In the C-terminal section; belongs to the NAD synthetase family.</text>
</comment>
<dbReference type="CDD" id="cd07570">
    <property type="entry name" value="GAT_Gln-NAD-synth"/>
    <property type="match status" value="1"/>
</dbReference>
<dbReference type="InterPro" id="IPR014729">
    <property type="entry name" value="Rossmann-like_a/b/a_fold"/>
</dbReference>
<dbReference type="NCBIfam" id="NF010588">
    <property type="entry name" value="PRK13981.1"/>
    <property type="match status" value="1"/>
</dbReference>
<keyword evidence="3 7" id="KW-0436">Ligase</keyword>
<feature type="binding site" evidence="7">
    <location>
        <position position="181"/>
    </location>
    <ligand>
        <name>L-glutamine</name>
        <dbReference type="ChEBI" id="CHEBI:58359"/>
    </ligand>
</feature>
<evidence type="ECO:0000259" key="11">
    <source>
        <dbReference type="PROSITE" id="PS50263"/>
    </source>
</evidence>
<evidence type="ECO:0000256" key="5">
    <source>
        <dbReference type="ARBA" id="ARBA00022840"/>
    </source>
</evidence>
<dbReference type="SUPFAM" id="SSF56317">
    <property type="entry name" value="Carbon-nitrogen hydrolase"/>
    <property type="match status" value="1"/>
</dbReference>
<dbReference type="Gene3D" id="3.60.110.10">
    <property type="entry name" value="Carbon-nitrogen hydrolase"/>
    <property type="match status" value="1"/>
</dbReference>
<dbReference type="GO" id="GO:0008795">
    <property type="term" value="F:NAD+ synthase activity"/>
    <property type="evidence" value="ECO:0007669"/>
    <property type="project" value="UniProtKB-UniRule"/>
</dbReference>
<dbReference type="GO" id="GO:0005524">
    <property type="term" value="F:ATP binding"/>
    <property type="evidence" value="ECO:0007669"/>
    <property type="project" value="UniProtKB-UniRule"/>
</dbReference>
<dbReference type="EC" id="6.3.5.1" evidence="7 8"/>
<evidence type="ECO:0000256" key="6">
    <source>
        <dbReference type="ARBA" id="ARBA00023027"/>
    </source>
</evidence>
<dbReference type="PROSITE" id="PS50263">
    <property type="entry name" value="CN_HYDROLASE"/>
    <property type="match status" value="1"/>
</dbReference>
<comment type="pathway">
    <text evidence="1 7 8">Cofactor biosynthesis; NAD(+) biosynthesis; NAD(+) from deamido-NAD(+) (L-Gln route): step 1/1.</text>
</comment>
<dbReference type="InterPro" id="IPR036526">
    <property type="entry name" value="C-N_Hydrolase_sf"/>
</dbReference>
<organism evidence="12 13">
    <name type="scientific">Ventosimonas gracilis</name>
    <dbReference type="NCBI Taxonomy" id="1680762"/>
    <lineage>
        <taxon>Bacteria</taxon>
        <taxon>Pseudomonadati</taxon>
        <taxon>Pseudomonadota</taxon>
        <taxon>Gammaproteobacteria</taxon>
        <taxon>Pseudomonadales</taxon>
        <taxon>Ventosimonadaceae</taxon>
        <taxon>Ventosimonas</taxon>
    </lineage>
</organism>
<dbReference type="InterPro" id="IPR003694">
    <property type="entry name" value="NAD_synthase"/>
</dbReference>
<feature type="active site" description="Proton acceptor; for glutaminase activity" evidence="7">
    <location>
        <position position="46"/>
    </location>
</feature>
<feature type="binding site" evidence="7">
    <location>
        <position position="512"/>
    </location>
    <ligand>
        <name>deamido-NAD(+)</name>
        <dbReference type="ChEBI" id="CHEBI:58437"/>
        <note>ligand shared between two neighboring subunits</note>
    </ligand>
</feature>
<comment type="similarity">
    <text evidence="9">Belongs to the NAD synthetase family.</text>
</comment>
<dbReference type="InterPro" id="IPR014445">
    <property type="entry name" value="Gln-dep_NAD_synthase"/>
</dbReference>
<keyword evidence="6 7" id="KW-0520">NAD</keyword>
<dbReference type="PANTHER" id="PTHR23090:SF9">
    <property type="entry name" value="GLUTAMINE-DEPENDENT NAD(+) SYNTHETASE"/>
    <property type="match status" value="1"/>
</dbReference>
<evidence type="ECO:0000256" key="1">
    <source>
        <dbReference type="ARBA" id="ARBA00005188"/>
    </source>
</evidence>
<accession>A0A139SXY1</accession>
<dbReference type="GO" id="GO:0003952">
    <property type="term" value="F:NAD+ synthase (glutamine-hydrolyzing) activity"/>
    <property type="evidence" value="ECO:0007669"/>
    <property type="project" value="UniProtKB-UniRule"/>
</dbReference>
<feature type="domain" description="CN hydrolase" evidence="11">
    <location>
        <begin position="5"/>
        <end position="245"/>
    </location>
</feature>
<comment type="catalytic activity">
    <reaction evidence="7 8">
        <text>deamido-NAD(+) + L-glutamine + ATP + H2O = L-glutamate + AMP + diphosphate + NAD(+) + H(+)</text>
        <dbReference type="Rhea" id="RHEA:24384"/>
        <dbReference type="ChEBI" id="CHEBI:15377"/>
        <dbReference type="ChEBI" id="CHEBI:15378"/>
        <dbReference type="ChEBI" id="CHEBI:29985"/>
        <dbReference type="ChEBI" id="CHEBI:30616"/>
        <dbReference type="ChEBI" id="CHEBI:33019"/>
        <dbReference type="ChEBI" id="CHEBI:57540"/>
        <dbReference type="ChEBI" id="CHEBI:58359"/>
        <dbReference type="ChEBI" id="CHEBI:58437"/>
        <dbReference type="ChEBI" id="CHEBI:456215"/>
        <dbReference type="EC" id="6.3.5.1"/>
    </reaction>
</comment>
<dbReference type="NCBIfam" id="TIGR00552">
    <property type="entry name" value="nadE"/>
    <property type="match status" value="1"/>
</dbReference>
<evidence type="ECO:0000256" key="2">
    <source>
        <dbReference type="ARBA" id="ARBA00007145"/>
    </source>
</evidence>
<feature type="binding site" evidence="7">
    <location>
        <position position="402"/>
    </location>
    <ligand>
        <name>deamido-NAD(+)</name>
        <dbReference type="ChEBI" id="CHEBI:58437"/>
        <note>ligand shared between two neighboring subunits</note>
    </ligand>
</feature>
<dbReference type="InterPro" id="IPR003010">
    <property type="entry name" value="C-N_Hydrolase"/>
</dbReference>
<feature type="binding site" evidence="7">
    <location>
        <position position="175"/>
    </location>
    <ligand>
        <name>L-glutamine</name>
        <dbReference type="ChEBI" id="CHEBI:58359"/>
    </ligand>
</feature>
<sequence length="542" mass="60014">MQSHLRVVMAQLNFVVADIAGNTERVITAAKIARDQYQADLIVFPELTLTGYPPEDLLLRPAMQTRIEQSTRRLLAEVRGITLILGYPQATEDKRYNCAAIIQGEAFFSRYYKQYLPNEQVFDEQRYFNAGEQPCTFAVKGIPLSIAICEDLWHNKPMQQARDSGAKLLLTLNASPFHIGKQLEREQLLKQRAQQGDMPIVYCNLIGAQDELVFDGGSCLVDSDGTLCYRAPAFSEGLHVLDFAWNGQRLIPKPAEIAPLPSEAASIYQALVLGLRDYVQKNGFNGVLLGLSGGIDSALVLALAVDALGADQVQAVMMPYHYTSSISLEDAEATARAAGVNYQVIPIASMVEAFQQGLQPLFEGLAKDTTEENLQARCRGTLLMALSNKSGKLLLTTGNKSEMAVGYATLYGDMAGGFAPIKDVAKTRVFELCRYRNSLSPIIPQRTIDRPPSAELAPGQKDEDSLPPYPILDAILERYIEQDQSAADIVLAGFEAETVRHVLQRVDLSEYKRRQAAIGTRITKRAFGKDRRYPLSCRWQLE</sequence>
<feature type="binding site" evidence="7">
    <location>
        <position position="373"/>
    </location>
    <ligand>
        <name>deamido-NAD(+)</name>
        <dbReference type="ChEBI" id="CHEBI:58437"/>
        <note>ligand shared between two neighboring subunits</note>
    </ligand>
</feature>
<dbReference type="GO" id="GO:0009435">
    <property type="term" value="P:NAD+ biosynthetic process"/>
    <property type="evidence" value="ECO:0007669"/>
    <property type="project" value="UniProtKB-UniRule"/>
</dbReference>
<feature type="binding site" evidence="7">
    <location>
        <position position="397"/>
    </location>
    <ligand>
        <name>ATP</name>
        <dbReference type="ChEBI" id="CHEBI:30616"/>
    </ligand>
</feature>
<keyword evidence="5 7" id="KW-0067">ATP-binding</keyword>
<evidence type="ECO:0000256" key="10">
    <source>
        <dbReference type="SAM" id="MobiDB-lite"/>
    </source>
</evidence>
<dbReference type="Gene3D" id="3.40.50.620">
    <property type="entry name" value="HUPs"/>
    <property type="match status" value="1"/>
</dbReference>
<dbReference type="PIRSF" id="PIRSF006630">
    <property type="entry name" value="NADS_GAT"/>
    <property type="match status" value="1"/>
</dbReference>
<name>A0A139SXY1_9GAMM</name>
<dbReference type="AlphaFoldDB" id="A0A139SXY1"/>
<feature type="active site" description="Nucleophile; for glutaminase activity" evidence="7">
    <location>
        <position position="149"/>
    </location>
</feature>
<comment type="caution">
    <text evidence="12">The sequence shown here is derived from an EMBL/GenBank/DDBJ whole genome shotgun (WGS) entry which is preliminary data.</text>
</comment>
<protein>
    <recommendedName>
        <fullName evidence="7 8">Glutamine-dependent NAD(+) synthetase</fullName>
        <ecNumber evidence="7 8">6.3.5.1</ecNumber>
    </recommendedName>
    <alternativeName>
        <fullName evidence="7 8">NAD(+) synthase [glutamine-hydrolyzing]</fullName>
    </alternativeName>
</protein>
<proteinExistence type="inferred from homology"/>
<comment type="caution">
    <text evidence="7">Lacks conserved residue(s) required for the propagation of feature annotation.</text>
</comment>
<dbReference type="PANTHER" id="PTHR23090">
    <property type="entry name" value="NH 3 /GLUTAMINE-DEPENDENT NAD + SYNTHETASE"/>
    <property type="match status" value="1"/>
</dbReference>
<feature type="region of interest" description="Disordered" evidence="10">
    <location>
        <begin position="444"/>
        <end position="465"/>
    </location>
</feature>
<evidence type="ECO:0000256" key="3">
    <source>
        <dbReference type="ARBA" id="ARBA00022598"/>
    </source>
</evidence>
<evidence type="ECO:0000256" key="8">
    <source>
        <dbReference type="PIRNR" id="PIRNR006630"/>
    </source>
</evidence>
<dbReference type="OrthoDB" id="9760188at2"/>
<dbReference type="EMBL" id="LSZO01000003">
    <property type="protein sequence ID" value="KXU39487.1"/>
    <property type="molecule type" value="Genomic_DNA"/>
</dbReference>
<evidence type="ECO:0000256" key="4">
    <source>
        <dbReference type="ARBA" id="ARBA00022741"/>
    </source>
</evidence>
<evidence type="ECO:0000256" key="9">
    <source>
        <dbReference type="RuleBase" id="RU003811"/>
    </source>
</evidence>
<dbReference type="UniPathway" id="UPA00253">
    <property type="reaction ID" value="UER00334"/>
</dbReference>
<dbReference type="Pfam" id="PF02540">
    <property type="entry name" value="NAD_synthase"/>
    <property type="match status" value="1"/>
</dbReference>
<gene>
    <name evidence="7" type="primary">nadE</name>
    <name evidence="12" type="ORF">AXE65_08260</name>
</gene>
<dbReference type="RefSeq" id="WP_068386289.1">
    <property type="nucleotide sequence ID" value="NZ_LSZO01000003.1"/>
</dbReference>
<dbReference type="CDD" id="cd00553">
    <property type="entry name" value="NAD_synthase"/>
    <property type="match status" value="1"/>
</dbReference>
<keyword evidence="4 7" id="KW-0547">Nucleotide-binding</keyword>
<feature type="binding site" evidence="7">
    <location>
        <begin position="290"/>
        <end position="297"/>
    </location>
    <ligand>
        <name>ATP</name>
        <dbReference type="ChEBI" id="CHEBI:30616"/>
    </ligand>
</feature>
<evidence type="ECO:0000313" key="13">
    <source>
        <dbReference type="Proteomes" id="UP000072660"/>
    </source>
</evidence>
<keyword evidence="13" id="KW-1185">Reference proteome</keyword>
<reference evidence="12 13" key="1">
    <citation type="submission" date="2016-02" db="EMBL/GenBank/DDBJ databases">
        <authorList>
            <person name="Wen L."/>
            <person name="He K."/>
            <person name="Yang H."/>
        </authorList>
    </citation>
    <scope>NUCLEOTIDE SEQUENCE [LARGE SCALE GENOMIC DNA]</scope>
    <source>
        <strain evidence="12 13">CV58</strain>
    </source>
</reference>
<evidence type="ECO:0000256" key="7">
    <source>
        <dbReference type="HAMAP-Rule" id="MF_02090"/>
    </source>
</evidence>
<dbReference type="GO" id="GO:0005737">
    <property type="term" value="C:cytoplasm"/>
    <property type="evidence" value="ECO:0007669"/>
    <property type="project" value="InterPro"/>
</dbReference>
<dbReference type="Pfam" id="PF00795">
    <property type="entry name" value="CN_hydrolase"/>
    <property type="match status" value="1"/>
</dbReference>
<feature type="active site" description="For glutaminase activity" evidence="7">
    <location>
        <position position="113"/>
    </location>
</feature>
<evidence type="ECO:0000313" key="12">
    <source>
        <dbReference type="EMBL" id="KXU39487.1"/>
    </source>
</evidence>